<keyword evidence="24" id="KW-0804">Transcription</keyword>
<feature type="domain" description="SRCR" evidence="30">
    <location>
        <begin position="266"/>
        <end position="375"/>
    </location>
</feature>
<feature type="domain" description="SRCR" evidence="30">
    <location>
        <begin position="41"/>
        <end position="142"/>
    </location>
</feature>
<dbReference type="InterPro" id="IPR019828">
    <property type="entry name" value="Lysyl_oxidase_CS"/>
</dbReference>
<comment type="function">
    <text evidence="29">Mediates the post-translational oxidative deamination of lysine residues on target proteins leading to the formation of deaminated lysine (allysine).</text>
</comment>
<evidence type="ECO:0000256" key="19">
    <source>
        <dbReference type="ARBA" id="ARBA00022869"/>
    </source>
</evidence>
<keyword evidence="11" id="KW-0272">Extracellular matrix</keyword>
<dbReference type="SMART" id="SM00202">
    <property type="entry name" value="SR"/>
    <property type="match status" value="3"/>
</dbReference>
<dbReference type="FunFam" id="3.10.250.10:FF:000008">
    <property type="entry name" value="Lysyl oxidase homolog 2"/>
    <property type="match status" value="1"/>
</dbReference>
<evidence type="ECO:0000256" key="22">
    <source>
        <dbReference type="ARBA" id="ARBA00023015"/>
    </source>
</evidence>
<evidence type="ECO:0000256" key="9">
    <source>
        <dbReference type="ARBA" id="ARBA00022491"/>
    </source>
</evidence>
<evidence type="ECO:0000256" key="15">
    <source>
        <dbReference type="ARBA" id="ARBA00022772"/>
    </source>
</evidence>
<keyword evidence="8 29" id="KW-0886">LTQ</keyword>
<comment type="cofactor">
    <cofactor evidence="1 29">
        <name>Cu cation</name>
        <dbReference type="ChEBI" id="CHEBI:23378"/>
    </cofactor>
</comment>
<evidence type="ECO:0000256" key="12">
    <source>
        <dbReference type="ARBA" id="ARBA00022723"/>
    </source>
</evidence>
<keyword evidence="10 29" id="KW-0964">Secreted</keyword>
<feature type="disulfide bond" evidence="28">
    <location>
        <begin position="111"/>
        <end position="121"/>
    </location>
</feature>
<dbReference type="InterPro" id="IPR050912">
    <property type="entry name" value="LOX-like_protein"/>
</dbReference>
<keyword evidence="12 29" id="KW-0479">Metal-binding</keyword>
<evidence type="ECO:0000256" key="11">
    <source>
        <dbReference type="ARBA" id="ARBA00022530"/>
    </source>
</evidence>
<dbReference type="PROSITE" id="PS00420">
    <property type="entry name" value="SRCR_1"/>
    <property type="match status" value="1"/>
</dbReference>
<evidence type="ECO:0000256" key="28">
    <source>
        <dbReference type="PROSITE-ProRule" id="PRU00196"/>
    </source>
</evidence>
<comment type="similarity">
    <text evidence="6 29">Belongs to the lysyl oxidase family.</text>
</comment>
<protein>
    <recommendedName>
        <fullName evidence="29">Lysyl oxidase homolog</fullName>
        <ecNumber evidence="29">1.4.3.13</ecNumber>
    </recommendedName>
</protein>
<evidence type="ECO:0000256" key="25">
    <source>
        <dbReference type="ARBA" id="ARBA00023180"/>
    </source>
</evidence>
<evidence type="ECO:0000256" key="29">
    <source>
        <dbReference type="RuleBase" id="RU367046"/>
    </source>
</evidence>
<keyword evidence="22" id="KW-0805">Transcription regulation</keyword>
<evidence type="ECO:0000313" key="32">
    <source>
        <dbReference type="Proteomes" id="UP000005226"/>
    </source>
</evidence>
<evidence type="ECO:0000256" key="16">
    <source>
        <dbReference type="ARBA" id="ARBA00022824"/>
    </source>
</evidence>
<reference evidence="31" key="3">
    <citation type="submission" date="2025-09" db="UniProtKB">
        <authorList>
            <consortium name="Ensembl"/>
        </authorList>
    </citation>
    <scope>IDENTIFICATION</scope>
</reference>
<dbReference type="GO" id="GO:0005615">
    <property type="term" value="C:extracellular space"/>
    <property type="evidence" value="ECO:0007669"/>
    <property type="project" value="UniProtKB-UniRule"/>
</dbReference>
<keyword evidence="15 29" id="KW-0801">TPQ</keyword>
<dbReference type="GO" id="GO:0016020">
    <property type="term" value="C:membrane"/>
    <property type="evidence" value="ECO:0007669"/>
    <property type="project" value="InterPro"/>
</dbReference>
<evidence type="ECO:0000256" key="23">
    <source>
        <dbReference type="ARBA" id="ARBA00023157"/>
    </source>
</evidence>
<dbReference type="Ensembl" id="ENSTRUT00000087159.1">
    <property type="protein sequence ID" value="ENSTRUP00000064049.1"/>
    <property type="gene ID" value="ENSTRUG00000004680.3"/>
</dbReference>
<feature type="domain" description="SRCR" evidence="30">
    <location>
        <begin position="157"/>
        <end position="256"/>
    </location>
</feature>
<evidence type="ECO:0000256" key="13">
    <source>
        <dbReference type="ARBA" id="ARBA00022729"/>
    </source>
</evidence>
<dbReference type="PANTHER" id="PTHR45817">
    <property type="entry name" value="LYSYL OXIDASE-LIKE-RELATED"/>
    <property type="match status" value="1"/>
</dbReference>
<proteinExistence type="inferred from homology"/>
<dbReference type="Pfam" id="PF00530">
    <property type="entry name" value="SRCR"/>
    <property type="match status" value="3"/>
</dbReference>
<evidence type="ECO:0000313" key="31">
    <source>
        <dbReference type="Ensembl" id="ENSTRUP00000064049.1"/>
    </source>
</evidence>
<name>A0A674MSE7_TAKRU</name>
<comment type="PTM">
    <text evidence="29">The lysine tyrosylquinone cross-link (LTQ) is generated by condensation of the epsilon-amino group of a lysine with a topaquinone produced by oxidation of tyrosine.</text>
</comment>
<keyword evidence="18" id="KW-0156">Chromatin regulator</keyword>
<evidence type="ECO:0000256" key="26">
    <source>
        <dbReference type="ARBA" id="ARBA00023242"/>
    </source>
</evidence>
<keyword evidence="23 28" id="KW-1015">Disulfide bond</keyword>
<dbReference type="PANTHER" id="PTHR45817:SF1">
    <property type="entry name" value="LYSYL OXIDASE HOMOLOG 2"/>
    <property type="match status" value="1"/>
</dbReference>
<reference evidence="31 32" key="1">
    <citation type="journal article" date="2011" name="Genome Biol. Evol.">
        <title>Integration of the genetic map and genome assembly of fugu facilitates insights into distinct features of genome evolution in teleosts and mammals.</title>
        <authorList>
            <person name="Kai W."/>
            <person name="Kikuchi K."/>
            <person name="Tohari S."/>
            <person name="Chew A.K."/>
            <person name="Tay A."/>
            <person name="Fujiwara A."/>
            <person name="Hosoya S."/>
            <person name="Suetake H."/>
            <person name="Naruse K."/>
            <person name="Brenner S."/>
            <person name="Suzuki Y."/>
            <person name="Venkatesh B."/>
        </authorList>
    </citation>
    <scope>NUCLEOTIDE SEQUENCE [LARGE SCALE GENOMIC DNA]</scope>
</reference>
<comment type="catalytic activity">
    <reaction evidence="27 29">
        <text>L-lysyl-[protein] + O2 + H2O = (S)-2-amino-6-oxohexanoyl-[protein] + H2O2 + NH4(+)</text>
        <dbReference type="Rhea" id="RHEA:24544"/>
        <dbReference type="Rhea" id="RHEA-COMP:9752"/>
        <dbReference type="Rhea" id="RHEA-COMP:12448"/>
        <dbReference type="ChEBI" id="CHEBI:15377"/>
        <dbReference type="ChEBI" id="CHEBI:15379"/>
        <dbReference type="ChEBI" id="CHEBI:16240"/>
        <dbReference type="ChEBI" id="CHEBI:28938"/>
        <dbReference type="ChEBI" id="CHEBI:29969"/>
        <dbReference type="ChEBI" id="CHEBI:131803"/>
        <dbReference type="EC" id="1.4.3.13"/>
    </reaction>
</comment>
<evidence type="ECO:0000256" key="21">
    <source>
        <dbReference type="ARBA" id="ARBA00023008"/>
    </source>
</evidence>
<keyword evidence="9" id="KW-0678">Repressor</keyword>
<evidence type="ECO:0000256" key="24">
    <source>
        <dbReference type="ARBA" id="ARBA00023163"/>
    </source>
</evidence>
<keyword evidence="21 29" id="KW-0186">Copper</keyword>
<keyword evidence="17" id="KW-0106">Calcium</keyword>
<dbReference type="GO" id="GO:0005604">
    <property type="term" value="C:basement membrane"/>
    <property type="evidence" value="ECO:0007669"/>
    <property type="project" value="UniProtKB-SubCell"/>
</dbReference>
<sequence length="603" mass="67446">CDPAFLWLMSPLPRYTSRRLVCSRRRSVLTSLGPDTPRIQLRLAGDKRKHNEGRVEVYYNGEWGTVCDDDFNIHAAQVVCRELGYVEAVSWSSSSKYGKGTGPIWFDNLHCSGKEKTLALCPSNGIGVSDCKHSEDAGVVCSDKRIPGFRFFNQPLVRLRGGAIVGEGRVEVLKNGEWGTICDDKWDLLSATVVCRELGFGTAKEALSGGRLGQGMGPVHMNEVRCSGFEKSVTECQFNKDALGCSHEEDAAVRCNVPAMGFQEMLRLSGGRTPYEGRVEVLMERNGSLVWGTVCSEGWGTMEAMVVCRQLGLGFASNAFQETWYWPGQVGADVVVMSGVRCSGTEMSLSHCLHHGAHLNCPKGGGQHAAGVSCSETAPDLVLNPQVVEQTTYMEDRPMFMLQCASEENCLASASSQTPANSYRRLLRFSSQIHNNGQSDFRPKADRHSWVWHDCHRHYHSMEVFTLYDLFNLNGTKVAEGHKASFCLEDSECDEGIEKRYECANFGEQGITVGCWDTYRHDIDCQWIDITDLKPGDYIFQIVINPNYEVPETDYSNNVMKCRCRYDGHRVWMYSCHNGKSTLCFTSRRLTLRWNSALLQVVH</sequence>
<dbReference type="PRINTS" id="PR00258">
    <property type="entry name" value="SPERACTRCPTR"/>
</dbReference>
<dbReference type="Pfam" id="PF01186">
    <property type="entry name" value="Lysyl_oxidase"/>
    <property type="match status" value="1"/>
</dbReference>
<evidence type="ECO:0000256" key="18">
    <source>
        <dbReference type="ARBA" id="ARBA00022853"/>
    </source>
</evidence>
<keyword evidence="26" id="KW-0539">Nucleus</keyword>
<evidence type="ECO:0000256" key="1">
    <source>
        <dbReference type="ARBA" id="ARBA00001935"/>
    </source>
</evidence>
<dbReference type="GO" id="GO:0004720">
    <property type="term" value="F:protein-lysine 6-oxidase activity"/>
    <property type="evidence" value="ECO:0007669"/>
    <property type="project" value="UniProtKB-UniRule"/>
</dbReference>
<gene>
    <name evidence="31" type="primary">loxl2b</name>
</gene>
<dbReference type="GO" id="GO:0030199">
    <property type="term" value="P:collagen fibril organization"/>
    <property type="evidence" value="ECO:0007669"/>
    <property type="project" value="TreeGrafter"/>
</dbReference>
<dbReference type="GO" id="GO:0005694">
    <property type="term" value="C:chromosome"/>
    <property type="evidence" value="ECO:0007669"/>
    <property type="project" value="UniProtKB-SubCell"/>
</dbReference>
<evidence type="ECO:0000256" key="4">
    <source>
        <dbReference type="ARBA" id="ARBA00004286"/>
    </source>
</evidence>
<evidence type="ECO:0000256" key="20">
    <source>
        <dbReference type="ARBA" id="ARBA00023002"/>
    </source>
</evidence>
<evidence type="ECO:0000256" key="10">
    <source>
        <dbReference type="ARBA" id="ARBA00022525"/>
    </source>
</evidence>
<evidence type="ECO:0000256" key="8">
    <source>
        <dbReference type="ARBA" id="ARBA00022477"/>
    </source>
</evidence>
<keyword evidence="19" id="KW-0084">Basement membrane</keyword>
<dbReference type="SUPFAM" id="SSF56487">
    <property type="entry name" value="SRCR-like"/>
    <property type="match status" value="3"/>
</dbReference>
<keyword evidence="25" id="KW-0325">Glycoprotein</keyword>
<comment type="subcellular location">
    <subcellularLocation>
        <location evidence="4">Chromosome</location>
    </subcellularLocation>
    <subcellularLocation>
        <location evidence="3">Endoplasmic reticulum</location>
    </subcellularLocation>
    <subcellularLocation>
        <location evidence="2">Nucleus</location>
    </subcellularLocation>
    <subcellularLocation>
        <location evidence="5">Secreted</location>
        <location evidence="5">Extracellular space</location>
        <location evidence="5">Extracellular matrix</location>
        <location evidence="5">Basement membrane</location>
    </subcellularLocation>
</comment>
<dbReference type="PROSITE" id="PS50287">
    <property type="entry name" value="SRCR_2"/>
    <property type="match status" value="3"/>
</dbReference>
<evidence type="ECO:0000256" key="27">
    <source>
        <dbReference type="ARBA" id="ARBA00047861"/>
    </source>
</evidence>
<evidence type="ECO:0000256" key="7">
    <source>
        <dbReference type="ARBA" id="ARBA00022454"/>
    </source>
</evidence>
<organism evidence="31 32">
    <name type="scientific">Takifugu rubripes</name>
    <name type="common">Japanese pufferfish</name>
    <name type="synonym">Fugu rubripes</name>
    <dbReference type="NCBI Taxonomy" id="31033"/>
    <lineage>
        <taxon>Eukaryota</taxon>
        <taxon>Metazoa</taxon>
        <taxon>Chordata</taxon>
        <taxon>Craniata</taxon>
        <taxon>Vertebrata</taxon>
        <taxon>Euteleostomi</taxon>
        <taxon>Actinopterygii</taxon>
        <taxon>Neopterygii</taxon>
        <taxon>Teleostei</taxon>
        <taxon>Neoteleostei</taxon>
        <taxon>Acanthomorphata</taxon>
        <taxon>Eupercaria</taxon>
        <taxon>Tetraodontiformes</taxon>
        <taxon>Tetradontoidea</taxon>
        <taxon>Tetraodontidae</taxon>
        <taxon>Takifugu</taxon>
    </lineage>
</organism>
<dbReference type="FunFam" id="3.10.250.10:FF:000001">
    <property type="entry name" value="Lysyl oxidase 4 isoform X1"/>
    <property type="match status" value="2"/>
</dbReference>
<evidence type="ECO:0000256" key="5">
    <source>
        <dbReference type="ARBA" id="ARBA00004302"/>
    </source>
</evidence>
<evidence type="ECO:0000256" key="2">
    <source>
        <dbReference type="ARBA" id="ARBA00004123"/>
    </source>
</evidence>
<dbReference type="GO" id="GO:0005634">
    <property type="term" value="C:nucleus"/>
    <property type="evidence" value="ECO:0007669"/>
    <property type="project" value="UniProtKB-SubCell"/>
</dbReference>
<dbReference type="GO" id="GO:0006325">
    <property type="term" value="P:chromatin organization"/>
    <property type="evidence" value="ECO:0007669"/>
    <property type="project" value="UniProtKB-KW"/>
</dbReference>
<evidence type="ECO:0000256" key="14">
    <source>
        <dbReference type="ARBA" id="ARBA00022737"/>
    </source>
</evidence>
<dbReference type="GeneTree" id="ENSGT00940000155874"/>
<keyword evidence="14" id="KW-0677">Repeat</keyword>
<dbReference type="EC" id="1.4.3.13" evidence="29"/>
<accession>A0A674MSE7</accession>
<keyword evidence="7" id="KW-0158">Chromosome</keyword>
<feature type="disulfide bond" evidence="28">
    <location>
        <begin position="67"/>
        <end position="131"/>
    </location>
</feature>
<dbReference type="InterPro" id="IPR001190">
    <property type="entry name" value="SRCR"/>
</dbReference>
<feature type="disulfide bond" evidence="28">
    <location>
        <begin position="226"/>
        <end position="236"/>
    </location>
</feature>
<feature type="disulfide bond" evidence="28">
    <location>
        <begin position="80"/>
        <end position="141"/>
    </location>
</feature>
<keyword evidence="32" id="KW-1185">Reference proteome</keyword>
<dbReference type="PRINTS" id="PR00074">
    <property type="entry name" value="LYSYLOXIDASE"/>
</dbReference>
<dbReference type="PROSITE" id="PS00926">
    <property type="entry name" value="LYSYL_OXIDASE"/>
    <property type="match status" value="1"/>
</dbReference>
<evidence type="ECO:0000256" key="6">
    <source>
        <dbReference type="ARBA" id="ARBA00007492"/>
    </source>
</evidence>
<dbReference type="InterPro" id="IPR001695">
    <property type="entry name" value="Lysyl_oxidase"/>
</dbReference>
<reference evidence="31" key="2">
    <citation type="submission" date="2025-08" db="UniProtKB">
        <authorList>
            <consortium name="Ensembl"/>
        </authorList>
    </citation>
    <scope>IDENTIFICATION</scope>
</reference>
<dbReference type="AlphaFoldDB" id="A0A674MSE7"/>
<evidence type="ECO:0000256" key="3">
    <source>
        <dbReference type="ARBA" id="ARBA00004240"/>
    </source>
</evidence>
<evidence type="ECO:0000256" key="17">
    <source>
        <dbReference type="ARBA" id="ARBA00022837"/>
    </source>
</evidence>
<dbReference type="Proteomes" id="UP000005226">
    <property type="component" value="Chromosome 21"/>
</dbReference>
<dbReference type="Gene3D" id="3.10.250.10">
    <property type="entry name" value="SRCR-like domain"/>
    <property type="match status" value="3"/>
</dbReference>
<comment type="caution">
    <text evidence="28">Lacks conserved residue(s) required for the propagation of feature annotation.</text>
</comment>
<evidence type="ECO:0000259" key="30">
    <source>
        <dbReference type="PROSITE" id="PS50287"/>
    </source>
</evidence>
<dbReference type="GO" id="GO:0005783">
    <property type="term" value="C:endoplasmic reticulum"/>
    <property type="evidence" value="ECO:0007669"/>
    <property type="project" value="UniProtKB-SubCell"/>
</dbReference>
<feature type="disulfide bond" evidence="28">
    <location>
        <begin position="342"/>
        <end position="352"/>
    </location>
</feature>
<keyword evidence="16" id="KW-0256">Endoplasmic reticulum</keyword>
<keyword evidence="20 29" id="KW-0560">Oxidoreductase</keyword>
<dbReference type="InterPro" id="IPR036772">
    <property type="entry name" value="SRCR-like_dom_sf"/>
</dbReference>
<dbReference type="GO" id="GO:0005507">
    <property type="term" value="F:copper ion binding"/>
    <property type="evidence" value="ECO:0007669"/>
    <property type="project" value="UniProtKB-UniRule"/>
</dbReference>
<keyword evidence="13" id="KW-0732">Signal</keyword>